<dbReference type="GO" id="GO:0003899">
    <property type="term" value="F:DNA-directed RNA polymerase activity"/>
    <property type="evidence" value="ECO:0007669"/>
    <property type="project" value="InterPro"/>
</dbReference>
<feature type="region of interest" description="Disordered" evidence="1">
    <location>
        <begin position="256"/>
        <end position="286"/>
    </location>
</feature>
<accession>A0A481Z5P1</accession>
<feature type="region of interest" description="Disordered" evidence="1">
    <location>
        <begin position="139"/>
        <end position="158"/>
    </location>
</feature>
<evidence type="ECO:0000256" key="1">
    <source>
        <dbReference type="SAM" id="MobiDB-lite"/>
    </source>
</evidence>
<dbReference type="SUPFAM" id="SSF46924">
    <property type="entry name" value="RNA polymerase subunit RPB10"/>
    <property type="match status" value="1"/>
</dbReference>
<dbReference type="Pfam" id="PF01194">
    <property type="entry name" value="RNA_pol_N"/>
    <property type="match status" value="1"/>
</dbReference>
<dbReference type="InterPro" id="IPR023580">
    <property type="entry name" value="RNA_pol_su_RPB10"/>
</dbReference>
<dbReference type="InterPro" id="IPR000268">
    <property type="entry name" value="RPABC5/Rpb10"/>
</dbReference>
<reference evidence="2" key="1">
    <citation type="journal article" date="2019" name="MBio">
        <title>Virus Genomes from Deep Sea Sediments Expand the Ocean Megavirome and Support Independent Origins of Viral Gigantism.</title>
        <authorList>
            <person name="Backstrom D."/>
            <person name="Yutin N."/>
            <person name="Jorgensen S.L."/>
            <person name="Dharamshi J."/>
            <person name="Homa F."/>
            <person name="Zaremba-Niedwiedzka K."/>
            <person name="Spang A."/>
            <person name="Wolf Y.I."/>
            <person name="Koonin E.V."/>
            <person name="Ettema T.J."/>
        </authorList>
    </citation>
    <scope>NUCLEOTIDE SEQUENCE</scope>
</reference>
<protein>
    <submittedName>
        <fullName evidence="2">RNA polymerases N/ 8 kDa subunit</fullName>
    </submittedName>
</protein>
<feature type="compositionally biased region" description="Basic and acidic residues" evidence="1">
    <location>
        <begin position="147"/>
        <end position="156"/>
    </location>
</feature>
<dbReference type="GO" id="GO:0003677">
    <property type="term" value="F:DNA binding"/>
    <property type="evidence" value="ECO:0007669"/>
    <property type="project" value="InterPro"/>
</dbReference>
<gene>
    <name evidence="2" type="ORF">LCPAC202_01520</name>
</gene>
<dbReference type="EMBL" id="MK500513">
    <property type="protein sequence ID" value="QBK91178.1"/>
    <property type="molecule type" value="Genomic_DNA"/>
</dbReference>
<evidence type="ECO:0000313" key="2">
    <source>
        <dbReference type="EMBL" id="QBK91178.1"/>
    </source>
</evidence>
<dbReference type="GO" id="GO:0006351">
    <property type="term" value="P:DNA-templated transcription"/>
    <property type="evidence" value="ECO:0007669"/>
    <property type="project" value="InterPro"/>
</dbReference>
<dbReference type="Gene3D" id="1.10.10.60">
    <property type="entry name" value="Homeodomain-like"/>
    <property type="match status" value="1"/>
</dbReference>
<proteinExistence type="predicted"/>
<sequence>MTSPNEMEEALKLPFIRCTHCNKTLGHMRKQYAGLIAKGKKPFIVFKILGLTRYCCKMDIANPSQIAPGLVYNNPRQEGSIKFASQGAVRLLGELSVAGDTESLLVTIRQSGTEISISRPTKLSKIIGIQERGRHTSTATLPGISVGKEREPRPAEQNEITSENFSPEMIKMFRDGMTGGKLQSSSSFTKYSSLHIPSEHTVPTSGTLRPTPRTAVPTFGSSTTQISGPPRTAVPTFGSSRAQTPGFFPIDASTGTSIKAQSQEEDPWSEFFDPGEKPEESDEPETPAIIPTHLAAQPIDVDSSTTQNLFLPTIIKMADPDDPDKMIMIRQFSGV</sequence>
<organism evidence="2">
    <name type="scientific">Pithovirus LCPAC202</name>
    <dbReference type="NCBI Taxonomy" id="2506592"/>
    <lineage>
        <taxon>Viruses</taxon>
        <taxon>Pithoviruses</taxon>
    </lineage>
</organism>
<name>A0A481Z5P1_9VIRU</name>